<sequence length="64" mass="7728">MSNMKWRKICHDEDVNMAIDKWMPLCDKWKMKSCMNSLLIMSDICEIPKDLFTTEEIFWCTTTF</sequence>
<gene>
    <name evidence="1" type="ORF">AMS66_12520</name>
</gene>
<organism evidence="1 2">
    <name type="scientific">Paenibacillus xylanivorans</name>
    <dbReference type="NCBI Taxonomy" id="1705561"/>
    <lineage>
        <taxon>Bacteria</taxon>
        <taxon>Bacillati</taxon>
        <taxon>Bacillota</taxon>
        <taxon>Bacilli</taxon>
        <taxon>Bacillales</taxon>
        <taxon>Paenibacillaceae</taxon>
        <taxon>Paenibacillus</taxon>
    </lineage>
</organism>
<name>A0A0N0UHV1_9BACL</name>
<evidence type="ECO:0000313" key="2">
    <source>
        <dbReference type="Proteomes" id="UP000037688"/>
    </source>
</evidence>
<comment type="caution">
    <text evidence="1">The sequence shown here is derived from an EMBL/GenBank/DDBJ whole genome shotgun (WGS) entry which is preliminary data.</text>
</comment>
<evidence type="ECO:0000313" key="1">
    <source>
        <dbReference type="EMBL" id="KOY16184.1"/>
    </source>
</evidence>
<dbReference type="Proteomes" id="UP000037688">
    <property type="component" value="Unassembled WGS sequence"/>
</dbReference>
<proteinExistence type="predicted"/>
<accession>A0A0N0UHV1</accession>
<reference evidence="1 2" key="1">
    <citation type="submission" date="2015-08" db="EMBL/GenBank/DDBJ databases">
        <title>Draft genome sequence of cellulolytic and xylanolytic Paenibacillus sp. A59, isolated from a decaying forest soil from Patagonia, Argentina.</title>
        <authorList>
            <person name="Ghio S."/>
            <person name="Caceres A.M."/>
            <person name="Talia P."/>
            <person name="Grasso D."/>
            <person name="Campos E."/>
        </authorList>
    </citation>
    <scope>NUCLEOTIDE SEQUENCE [LARGE SCALE GENOMIC DNA]</scope>
    <source>
        <strain evidence="1 2">A59</strain>
    </source>
</reference>
<dbReference type="EMBL" id="LITU01000055">
    <property type="protein sequence ID" value="KOY16184.1"/>
    <property type="molecule type" value="Genomic_DNA"/>
</dbReference>
<protein>
    <submittedName>
        <fullName evidence="1">Uncharacterized protein</fullName>
    </submittedName>
</protein>
<dbReference type="PATRIC" id="fig|1705561.3.peg.2401"/>
<dbReference type="AlphaFoldDB" id="A0A0N0UHV1"/>
<keyword evidence="2" id="KW-1185">Reference proteome</keyword>